<dbReference type="SUPFAM" id="SSF55811">
    <property type="entry name" value="Nudix"/>
    <property type="match status" value="1"/>
</dbReference>
<feature type="domain" description="Nudix hydrolase" evidence="5">
    <location>
        <begin position="16"/>
        <end position="150"/>
    </location>
</feature>
<name>A0A0D4ZYT5_9SPHN</name>
<evidence type="ECO:0000259" key="5">
    <source>
        <dbReference type="PROSITE" id="PS51462"/>
    </source>
</evidence>
<dbReference type="PANTHER" id="PTHR12629:SF0">
    <property type="entry name" value="DIPHOSPHOINOSITOL-POLYPHOSPHATE DIPHOSPHATASE"/>
    <property type="match status" value="1"/>
</dbReference>
<sequence length="182" mass="20290">MLKNARSLKFVRNECGLYVQYAALPMRVVNGDELEILLITSRRTRRWVIPKGWPIPDMDGPQTAAVEAYEEAGIKGDLLPQPIGSYRYDKHMGAGGDDVPCEVTVFPMRSVTQSKDGPERSKRRLQWFARTQAASQVEEEELADLIVNIPISIACHGSCCRRFSPCLSGPPSLCRWHGSGQS</sequence>
<reference evidence="6" key="1">
    <citation type="submission" date="2014-06" db="EMBL/GenBank/DDBJ databases">
        <title>Molecular and ecological studies on carbamate pesticide degrading bacteria isolated from agricultural soils.</title>
        <authorList>
            <person name="Kim D.-U."/>
            <person name="Ka J.-O."/>
        </authorList>
    </citation>
    <scope>NUCLEOTIDE SEQUENCE</scope>
    <source>
        <strain evidence="6">NS2</strain>
        <plasmid evidence="6">201</plasmid>
    </source>
</reference>
<dbReference type="GO" id="GO:0005737">
    <property type="term" value="C:cytoplasm"/>
    <property type="evidence" value="ECO:0007669"/>
    <property type="project" value="TreeGrafter"/>
</dbReference>
<dbReference type="GO" id="GO:0046872">
    <property type="term" value="F:metal ion binding"/>
    <property type="evidence" value="ECO:0007669"/>
    <property type="project" value="UniProtKB-KW"/>
</dbReference>
<dbReference type="InterPro" id="IPR000086">
    <property type="entry name" value="NUDIX_hydrolase_dom"/>
</dbReference>
<evidence type="ECO:0000313" key="6">
    <source>
        <dbReference type="EMBL" id="AJW29314.1"/>
    </source>
</evidence>
<dbReference type="InterPro" id="IPR047198">
    <property type="entry name" value="DDP-like_NUDIX"/>
</dbReference>
<dbReference type="GO" id="GO:0016462">
    <property type="term" value="F:pyrophosphatase activity"/>
    <property type="evidence" value="ECO:0007669"/>
    <property type="project" value="InterPro"/>
</dbReference>
<dbReference type="InterPro" id="IPR015797">
    <property type="entry name" value="NUDIX_hydrolase-like_dom_sf"/>
</dbReference>
<dbReference type="PROSITE" id="PS51462">
    <property type="entry name" value="NUDIX"/>
    <property type="match status" value="1"/>
</dbReference>
<evidence type="ECO:0000256" key="2">
    <source>
        <dbReference type="ARBA" id="ARBA00022723"/>
    </source>
</evidence>
<dbReference type="Gene3D" id="3.90.79.10">
    <property type="entry name" value="Nucleoside Triphosphate Pyrophosphohydrolase"/>
    <property type="match status" value="1"/>
</dbReference>
<dbReference type="PANTHER" id="PTHR12629">
    <property type="entry name" value="DIPHOSPHOINOSITOL POLYPHOSPHATE PHOSPHOHYDROLASE"/>
    <property type="match status" value="1"/>
</dbReference>
<evidence type="ECO:0000256" key="4">
    <source>
        <dbReference type="ARBA" id="ARBA00022842"/>
    </source>
</evidence>
<proteinExistence type="predicted"/>
<keyword evidence="6" id="KW-0614">Plasmid</keyword>
<dbReference type="EMBL" id="KM017070">
    <property type="protein sequence ID" value="AJW29314.1"/>
    <property type="molecule type" value="Genomic_DNA"/>
</dbReference>
<dbReference type="AlphaFoldDB" id="A0A0D4ZYT5"/>
<protein>
    <submittedName>
        <fullName evidence="6">NUDIX hydrolase</fullName>
    </submittedName>
</protein>
<evidence type="ECO:0000256" key="1">
    <source>
        <dbReference type="ARBA" id="ARBA00001946"/>
    </source>
</evidence>
<evidence type="ECO:0000256" key="3">
    <source>
        <dbReference type="ARBA" id="ARBA00022801"/>
    </source>
</evidence>
<accession>A0A0D4ZYT5</accession>
<comment type="cofactor">
    <cofactor evidence="1">
        <name>Mg(2+)</name>
        <dbReference type="ChEBI" id="CHEBI:18420"/>
    </cofactor>
</comment>
<dbReference type="CDD" id="cd04666">
    <property type="entry name" value="NUDIX_DIPP2_like_Nudt4"/>
    <property type="match status" value="1"/>
</dbReference>
<organism evidence="6">
    <name type="scientific">Sphingomonas sp. NS2</name>
    <dbReference type="NCBI Taxonomy" id="908605"/>
    <lineage>
        <taxon>Bacteria</taxon>
        <taxon>Pseudomonadati</taxon>
        <taxon>Pseudomonadota</taxon>
        <taxon>Alphaproteobacteria</taxon>
        <taxon>Sphingomonadales</taxon>
        <taxon>Sphingomonadaceae</taxon>
        <taxon>Sphingomonas</taxon>
    </lineage>
</organism>
<keyword evidence="2" id="KW-0479">Metal-binding</keyword>
<keyword evidence="4" id="KW-0460">Magnesium</keyword>
<gene>
    <name evidence="6" type="ORF">plasmid201_126</name>
</gene>
<geneLocation type="plasmid" evidence="6">
    <name>201</name>
</geneLocation>
<keyword evidence="3 6" id="KW-0378">Hydrolase</keyword>